<name>A0AAN9G5L6_9CAEN</name>
<feature type="chain" id="PRO_5042821543" evidence="3">
    <location>
        <begin position="23"/>
        <end position="406"/>
    </location>
</feature>
<keyword evidence="3" id="KW-0732">Signal</keyword>
<dbReference type="EMBL" id="JBAMIC010000014">
    <property type="protein sequence ID" value="KAK7096273.1"/>
    <property type="molecule type" value="Genomic_DNA"/>
</dbReference>
<dbReference type="Proteomes" id="UP001374579">
    <property type="component" value="Unassembled WGS sequence"/>
</dbReference>
<evidence type="ECO:0000256" key="2">
    <source>
        <dbReference type="SAM" id="Phobius"/>
    </source>
</evidence>
<sequence length="406" mass="44173">MANLVLLCPLLIITGWSSLATAAPGSEHDSCQVWDRIAQQLTTNTGAQQSCWSNYSDPCTRIDCSGAYEYNSKNTFGLDFGKSIEVDYCFGIILNHCDKNISLDFYMQVPAKDVEKTTRVYHNTLLSIPGLSFAVSRGTSAQGYLYFEMGRQNNSVTFSVTVKVRVSFAGFTRWPTTLQRRLIANETVPVPPCDSPASSIPAREPTLQQCHPPHWKMAQSSTGPSIASYAGDLGKLCNETDWCSKDPWLACDDRSGRCSCMPEYNQITDKTGNVSCQPVLHHGLPCISDDQCSLQMSERCVMGKCQCSDGNVFNQAMSTCEPAGRVPKPKAHDKSATASHSAAQPHLGPTQKAGQNKTAVIAGAVVGGLVVLAGILLVAYFAIRRLRRPYHNSQLLLEGDDGDGIM</sequence>
<comment type="caution">
    <text evidence="4">The sequence shown here is derived from an EMBL/GenBank/DDBJ whole genome shotgun (WGS) entry which is preliminary data.</text>
</comment>
<keyword evidence="5" id="KW-1185">Reference proteome</keyword>
<reference evidence="4 5" key="1">
    <citation type="submission" date="2024-02" db="EMBL/GenBank/DDBJ databases">
        <title>Chromosome-scale genome assembly of the rough periwinkle Littorina saxatilis.</title>
        <authorList>
            <person name="De Jode A."/>
            <person name="Faria R."/>
            <person name="Formenti G."/>
            <person name="Sims Y."/>
            <person name="Smith T.P."/>
            <person name="Tracey A."/>
            <person name="Wood J.M.D."/>
            <person name="Zagrodzka Z.B."/>
            <person name="Johannesson K."/>
            <person name="Butlin R.K."/>
            <person name="Leder E.H."/>
        </authorList>
    </citation>
    <scope>NUCLEOTIDE SEQUENCE [LARGE SCALE GENOMIC DNA]</scope>
    <source>
        <strain evidence="4">Snail1</strain>
        <tissue evidence="4">Muscle</tissue>
    </source>
</reference>
<evidence type="ECO:0000313" key="5">
    <source>
        <dbReference type="Proteomes" id="UP001374579"/>
    </source>
</evidence>
<evidence type="ECO:0000256" key="3">
    <source>
        <dbReference type="SAM" id="SignalP"/>
    </source>
</evidence>
<gene>
    <name evidence="4" type="ORF">V1264_005584</name>
</gene>
<feature type="signal peptide" evidence="3">
    <location>
        <begin position="1"/>
        <end position="22"/>
    </location>
</feature>
<keyword evidence="2" id="KW-0812">Transmembrane</keyword>
<evidence type="ECO:0000256" key="1">
    <source>
        <dbReference type="SAM" id="MobiDB-lite"/>
    </source>
</evidence>
<accession>A0AAN9G5L6</accession>
<feature type="transmembrane region" description="Helical" evidence="2">
    <location>
        <begin position="359"/>
        <end position="383"/>
    </location>
</feature>
<proteinExistence type="predicted"/>
<dbReference type="CDD" id="cd12087">
    <property type="entry name" value="TM_EGFR-like"/>
    <property type="match status" value="1"/>
</dbReference>
<keyword evidence="2" id="KW-1133">Transmembrane helix</keyword>
<organism evidence="4 5">
    <name type="scientific">Littorina saxatilis</name>
    <dbReference type="NCBI Taxonomy" id="31220"/>
    <lineage>
        <taxon>Eukaryota</taxon>
        <taxon>Metazoa</taxon>
        <taxon>Spiralia</taxon>
        <taxon>Lophotrochozoa</taxon>
        <taxon>Mollusca</taxon>
        <taxon>Gastropoda</taxon>
        <taxon>Caenogastropoda</taxon>
        <taxon>Littorinimorpha</taxon>
        <taxon>Littorinoidea</taxon>
        <taxon>Littorinidae</taxon>
        <taxon>Littorina</taxon>
    </lineage>
</organism>
<dbReference type="AlphaFoldDB" id="A0AAN9G5L6"/>
<protein>
    <submittedName>
        <fullName evidence="4">Uncharacterized protein</fullName>
    </submittedName>
</protein>
<keyword evidence="2" id="KW-0472">Membrane</keyword>
<evidence type="ECO:0000313" key="4">
    <source>
        <dbReference type="EMBL" id="KAK7096273.1"/>
    </source>
</evidence>
<feature type="region of interest" description="Disordered" evidence="1">
    <location>
        <begin position="323"/>
        <end position="354"/>
    </location>
</feature>